<keyword evidence="5" id="KW-1185">Reference proteome</keyword>
<keyword evidence="2" id="KW-0784">Thiamine biosynthesis</keyword>
<dbReference type="Gene3D" id="3.20.20.70">
    <property type="entry name" value="Aldolase class I"/>
    <property type="match status" value="1"/>
</dbReference>
<comment type="caution">
    <text evidence="4">The sequence shown here is derived from an EMBL/GenBank/DDBJ whole genome shotgun (WGS) entry which is preliminary data.</text>
</comment>
<dbReference type="PANTHER" id="PTHR20857">
    <property type="entry name" value="THIAMINE-PHOSPHATE PYROPHOSPHORYLASE"/>
    <property type="match status" value="1"/>
</dbReference>
<proteinExistence type="predicted"/>
<dbReference type="GO" id="GO:0005737">
    <property type="term" value="C:cytoplasm"/>
    <property type="evidence" value="ECO:0007669"/>
    <property type="project" value="TreeGrafter"/>
</dbReference>
<dbReference type="InterPro" id="IPR013785">
    <property type="entry name" value="Aldolase_TIM"/>
</dbReference>
<dbReference type="AlphaFoldDB" id="A0A850ESY9"/>
<protein>
    <submittedName>
        <fullName evidence="4">Thiamine phosphate synthase</fullName>
    </submittedName>
</protein>
<accession>A0A850ESY9</accession>
<evidence type="ECO:0000313" key="5">
    <source>
        <dbReference type="Proteomes" id="UP000564806"/>
    </source>
</evidence>
<dbReference type="GO" id="GO:0004789">
    <property type="term" value="F:thiamine-phosphate diphosphorylase activity"/>
    <property type="evidence" value="ECO:0007669"/>
    <property type="project" value="TreeGrafter"/>
</dbReference>
<evidence type="ECO:0000256" key="1">
    <source>
        <dbReference type="ARBA" id="ARBA00004948"/>
    </source>
</evidence>
<evidence type="ECO:0000259" key="3">
    <source>
        <dbReference type="Pfam" id="PF02581"/>
    </source>
</evidence>
<name>A0A850ESY9_9BACL</name>
<sequence>MKNRLPAVSGPELHLISPEGISLADWLRLSLAVLPYVDYFHLRNRQLTAKALLEAVNQMQQAGIPIESIVINDRLDVALASEAGGVQLAGHSLPVAAARPLVSEMRIGCSIHSPEEAVDAASEGADYCLFGHVYESTSKPDLLPRGLDILEVTASRCPVPVIALGGIHPGNAGAVIRRGAGGIAILSGISSAADPAAQAEAYRAAIQTAWLERR</sequence>
<dbReference type="SUPFAM" id="SSF51391">
    <property type="entry name" value="Thiamin phosphate synthase"/>
    <property type="match status" value="1"/>
</dbReference>
<gene>
    <name evidence="4" type="ORF">HPT30_25320</name>
</gene>
<feature type="domain" description="Thiamine phosphate synthase/TenI" evidence="3">
    <location>
        <begin position="15"/>
        <end position="189"/>
    </location>
</feature>
<dbReference type="CDD" id="cd00564">
    <property type="entry name" value="TMP_TenI"/>
    <property type="match status" value="1"/>
</dbReference>
<dbReference type="EMBL" id="JABWCS010000220">
    <property type="protein sequence ID" value="NUU63676.1"/>
    <property type="molecule type" value="Genomic_DNA"/>
</dbReference>
<dbReference type="InterPro" id="IPR036206">
    <property type="entry name" value="ThiamineP_synth_sf"/>
</dbReference>
<reference evidence="4" key="1">
    <citation type="submission" date="2020-06" db="EMBL/GenBank/DDBJ databases">
        <title>Paenibacillus sp. nov., isolated from soil.</title>
        <authorList>
            <person name="Seo Y.L."/>
        </authorList>
    </citation>
    <scope>NUCLEOTIDE SEQUENCE [LARGE SCALE GENOMIC DNA]</scope>
    <source>
        <strain evidence="4">JW14</strain>
    </source>
</reference>
<dbReference type="InterPro" id="IPR022998">
    <property type="entry name" value="ThiamineP_synth_TenI"/>
</dbReference>
<dbReference type="Pfam" id="PF02581">
    <property type="entry name" value="TMP-TENI"/>
    <property type="match status" value="1"/>
</dbReference>
<dbReference type="RefSeq" id="WP_175374079.1">
    <property type="nucleotide sequence ID" value="NZ_JABWCS010000220.1"/>
</dbReference>
<dbReference type="GO" id="GO:0009228">
    <property type="term" value="P:thiamine biosynthetic process"/>
    <property type="evidence" value="ECO:0007669"/>
    <property type="project" value="UniProtKB-KW"/>
</dbReference>
<dbReference type="PANTHER" id="PTHR20857:SF22">
    <property type="entry name" value="THIAZOLE TAUTOMERASE"/>
    <property type="match status" value="1"/>
</dbReference>
<organism evidence="4 5">
    <name type="scientific">Paenibacillus agri</name>
    <dbReference type="NCBI Taxonomy" id="2744309"/>
    <lineage>
        <taxon>Bacteria</taxon>
        <taxon>Bacillati</taxon>
        <taxon>Bacillota</taxon>
        <taxon>Bacilli</taxon>
        <taxon>Bacillales</taxon>
        <taxon>Paenibacillaceae</taxon>
        <taxon>Paenibacillus</taxon>
    </lineage>
</organism>
<evidence type="ECO:0000256" key="2">
    <source>
        <dbReference type="ARBA" id="ARBA00022977"/>
    </source>
</evidence>
<dbReference type="Proteomes" id="UP000564806">
    <property type="component" value="Unassembled WGS sequence"/>
</dbReference>
<evidence type="ECO:0000313" key="4">
    <source>
        <dbReference type="EMBL" id="NUU63676.1"/>
    </source>
</evidence>
<comment type="pathway">
    <text evidence="1">Cofactor biosynthesis; thiamine diphosphate biosynthesis.</text>
</comment>